<gene>
    <name evidence="1" type="ORF">CRG98_010603</name>
</gene>
<protein>
    <submittedName>
        <fullName evidence="1">Uncharacterized protein</fullName>
    </submittedName>
</protein>
<dbReference type="AlphaFoldDB" id="A0A2I0KKH7"/>
<dbReference type="Proteomes" id="UP000233551">
    <property type="component" value="Unassembled WGS sequence"/>
</dbReference>
<reference evidence="1 2" key="1">
    <citation type="submission" date="2017-11" db="EMBL/GenBank/DDBJ databases">
        <title>De-novo sequencing of pomegranate (Punica granatum L.) genome.</title>
        <authorList>
            <person name="Akparov Z."/>
            <person name="Amiraslanov A."/>
            <person name="Hajiyeva S."/>
            <person name="Abbasov M."/>
            <person name="Kaur K."/>
            <person name="Hamwieh A."/>
            <person name="Solovyev V."/>
            <person name="Salamov A."/>
            <person name="Braich B."/>
            <person name="Kosarev P."/>
            <person name="Mahmoud A."/>
            <person name="Hajiyev E."/>
            <person name="Babayeva S."/>
            <person name="Izzatullayeva V."/>
            <person name="Mammadov A."/>
            <person name="Mammadov A."/>
            <person name="Sharifova S."/>
            <person name="Ojaghi J."/>
            <person name="Eynullazada K."/>
            <person name="Bayramov B."/>
            <person name="Abdulazimova A."/>
            <person name="Shahmuradov I."/>
        </authorList>
    </citation>
    <scope>NUCLEOTIDE SEQUENCE [LARGE SCALE GENOMIC DNA]</scope>
    <source>
        <strain evidence="2">cv. AG2017</strain>
        <tissue evidence="1">Leaf</tissue>
    </source>
</reference>
<evidence type="ECO:0000313" key="1">
    <source>
        <dbReference type="EMBL" id="PKI69025.1"/>
    </source>
</evidence>
<comment type="caution">
    <text evidence="1">The sequence shown here is derived from an EMBL/GenBank/DDBJ whole genome shotgun (WGS) entry which is preliminary data.</text>
</comment>
<dbReference type="EMBL" id="PGOL01000524">
    <property type="protein sequence ID" value="PKI69025.1"/>
    <property type="molecule type" value="Genomic_DNA"/>
</dbReference>
<sequence length="108" mass="11582">MGGVDGSRGLDGLSVLVETLIVSDPGLWKQLHKIGSGDLSGNMNAGGCVHRVHRDDEGLFGPWEQKIQSMVLDPVGHLVVESGRHGVLNLWSSSDLELDLEGCQKPQI</sequence>
<accession>A0A2I0KKH7</accession>
<proteinExistence type="predicted"/>
<keyword evidence="2" id="KW-1185">Reference proteome</keyword>
<evidence type="ECO:0000313" key="2">
    <source>
        <dbReference type="Proteomes" id="UP000233551"/>
    </source>
</evidence>
<name>A0A2I0KKH7_PUNGR</name>
<organism evidence="1 2">
    <name type="scientific">Punica granatum</name>
    <name type="common">Pomegranate</name>
    <dbReference type="NCBI Taxonomy" id="22663"/>
    <lineage>
        <taxon>Eukaryota</taxon>
        <taxon>Viridiplantae</taxon>
        <taxon>Streptophyta</taxon>
        <taxon>Embryophyta</taxon>
        <taxon>Tracheophyta</taxon>
        <taxon>Spermatophyta</taxon>
        <taxon>Magnoliopsida</taxon>
        <taxon>eudicotyledons</taxon>
        <taxon>Gunneridae</taxon>
        <taxon>Pentapetalae</taxon>
        <taxon>rosids</taxon>
        <taxon>malvids</taxon>
        <taxon>Myrtales</taxon>
        <taxon>Lythraceae</taxon>
        <taxon>Punica</taxon>
    </lineage>
</organism>